<dbReference type="GO" id="GO:0006508">
    <property type="term" value="P:proteolysis"/>
    <property type="evidence" value="ECO:0007669"/>
    <property type="project" value="TreeGrafter"/>
</dbReference>
<organism evidence="13 14">
    <name type="scientific">Tuber borchii</name>
    <name type="common">White truffle</name>
    <dbReference type="NCBI Taxonomy" id="42251"/>
    <lineage>
        <taxon>Eukaryota</taxon>
        <taxon>Fungi</taxon>
        <taxon>Dikarya</taxon>
        <taxon>Ascomycota</taxon>
        <taxon>Pezizomycotina</taxon>
        <taxon>Pezizomycetes</taxon>
        <taxon>Pezizales</taxon>
        <taxon>Tuberaceae</taxon>
        <taxon>Tuber</taxon>
    </lineage>
</organism>
<feature type="domain" description="Aminopeptidase P N-terminal" evidence="12">
    <location>
        <begin position="15"/>
        <end position="157"/>
    </location>
</feature>
<dbReference type="EC" id="3.4.11.9" evidence="5"/>
<evidence type="ECO:0000259" key="12">
    <source>
        <dbReference type="SMART" id="SM01011"/>
    </source>
</evidence>
<comment type="catalytic activity">
    <reaction evidence="1">
        <text>Release of any N-terminal amino acid, including proline, that is linked to proline, even from a dipeptide or tripeptide.</text>
        <dbReference type="EC" id="3.4.11.9"/>
    </reaction>
</comment>
<dbReference type="Pfam" id="PF05195">
    <property type="entry name" value="AMP_N"/>
    <property type="match status" value="1"/>
</dbReference>
<reference evidence="13 14" key="1">
    <citation type="submission" date="2017-04" db="EMBL/GenBank/DDBJ databases">
        <title>Draft genome sequence of Tuber borchii Vittad., a whitish edible truffle.</title>
        <authorList>
            <consortium name="DOE Joint Genome Institute"/>
            <person name="Murat C."/>
            <person name="Kuo A."/>
            <person name="Barry K.W."/>
            <person name="Clum A."/>
            <person name="Dockter R.B."/>
            <person name="Fauchery L."/>
            <person name="Iotti M."/>
            <person name="Kohler A."/>
            <person name="Labutti K."/>
            <person name="Lindquist E.A."/>
            <person name="Lipzen A."/>
            <person name="Ohm R.A."/>
            <person name="Wang M."/>
            <person name="Grigoriev I.V."/>
            <person name="Zambonelli A."/>
            <person name="Martin F.M."/>
        </authorList>
    </citation>
    <scope>NUCLEOTIDE SEQUENCE [LARGE SCALE GENOMIC DNA]</scope>
    <source>
        <strain evidence="13 14">Tbo3840</strain>
    </source>
</reference>
<name>A0A2T6ZYQ2_TUBBO</name>
<dbReference type="InterPro" id="IPR052433">
    <property type="entry name" value="X-Pro_dipept-like"/>
</dbReference>
<proteinExistence type="inferred from homology"/>
<keyword evidence="8" id="KW-0378">Hydrolase</keyword>
<evidence type="ECO:0000256" key="5">
    <source>
        <dbReference type="ARBA" id="ARBA00012574"/>
    </source>
</evidence>
<dbReference type="PANTHER" id="PTHR43226">
    <property type="entry name" value="XAA-PRO AMINOPEPTIDASE 3"/>
    <property type="match status" value="1"/>
</dbReference>
<evidence type="ECO:0000256" key="11">
    <source>
        <dbReference type="ARBA" id="ARBA00030849"/>
    </source>
</evidence>
<evidence type="ECO:0000256" key="9">
    <source>
        <dbReference type="ARBA" id="ARBA00023049"/>
    </source>
</evidence>
<dbReference type="CDD" id="cd01087">
    <property type="entry name" value="Prolidase"/>
    <property type="match status" value="1"/>
</dbReference>
<gene>
    <name evidence="13" type="ORF">B9Z19DRAFT_1113819</name>
</gene>
<evidence type="ECO:0000256" key="1">
    <source>
        <dbReference type="ARBA" id="ARBA00001424"/>
    </source>
</evidence>
<dbReference type="SUPFAM" id="SSF53092">
    <property type="entry name" value="Creatinase/prolidase N-terminal domain"/>
    <property type="match status" value="1"/>
</dbReference>
<protein>
    <recommendedName>
        <fullName evidence="5">Xaa-Pro aminopeptidase</fullName>
        <ecNumber evidence="5">3.4.11.9</ecNumber>
    </recommendedName>
    <alternativeName>
        <fullName evidence="11">Aminoacylproline aminopeptidase</fullName>
    </alternativeName>
</protein>
<evidence type="ECO:0000313" key="14">
    <source>
        <dbReference type="Proteomes" id="UP000244722"/>
    </source>
</evidence>
<dbReference type="Gene3D" id="3.90.230.10">
    <property type="entry name" value="Creatinase/methionine aminopeptidase superfamily"/>
    <property type="match status" value="1"/>
</dbReference>
<evidence type="ECO:0000256" key="2">
    <source>
        <dbReference type="ARBA" id="ARBA00001936"/>
    </source>
</evidence>
<dbReference type="GO" id="GO:0070006">
    <property type="term" value="F:metalloaminopeptidase activity"/>
    <property type="evidence" value="ECO:0007669"/>
    <property type="project" value="InterPro"/>
</dbReference>
<dbReference type="AlphaFoldDB" id="A0A2T6ZYQ2"/>
<dbReference type="Pfam" id="PF00557">
    <property type="entry name" value="Peptidase_M24"/>
    <property type="match status" value="1"/>
</dbReference>
<evidence type="ECO:0000256" key="8">
    <source>
        <dbReference type="ARBA" id="ARBA00022801"/>
    </source>
</evidence>
<evidence type="ECO:0000256" key="7">
    <source>
        <dbReference type="ARBA" id="ARBA00022723"/>
    </source>
</evidence>
<keyword evidence="7" id="KW-0479">Metal-binding</keyword>
<dbReference type="InterPro" id="IPR036005">
    <property type="entry name" value="Creatinase/aminopeptidase-like"/>
</dbReference>
<dbReference type="SUPFAM" id="SSF55920">
    <property type="entry name" value="Creatinase/aminopeptidase"/>
    <property type="match status" value="1"/>
</dbReference>
<comment type="caution">
    <text evidence="13">The sequence shown here is derived from an EMBL/GenBank/DDBJ whole genome shotgun (WGS) entry which is preliminary data.</text>
</comment>
<evidence type="ECO:0000256" key="6">
    <source>
        <dbReference type="ARBA" id="ARBA00022438"/>
    </source>
</evidence>
<comment type="function">
    <text evidence="3">Catalyzes the removal of a penultimate prolyl residue from the N-termini of peptides.</text>
</comment>
<keyword evidence="10" id="KW-0464">Manganese</keyword>
<dbReference type="InterPro" id="IPR007865">
    <property type="entry name" value="Aminopep_P_N"/>
</dbReference>
<dbReference type="EMBL" id="NESQ01000061">
    <property type="protein sequence ID" value="PUU80590.1"/>
    <property type="molecule type" value="Genomic_DNA"/>
</dbReference>
<keyword evidence="14" id="KW-1185">Reference proteome</keyword>
<dbReference type="GO" id="GO:0030145">
    <property type="term" value="F:manganese ion binding"/>
    <property type="evidence" value="ECO:0007669"/>
    <property type="project" value="InterPro"/>
</dbReference>
<dbReference type="PANTHER" id="PTHR43226:SF1">
    <property type="entry name" value="XAA-PRO DIPEPTIDASE"/>
    <property type="match status" value="1"/>
</dbReference>
<evidence type="ECO:0000256" key="4">
    <source>
        <dbReference type="ARBA" id="ARBA00008766"/>
    </source>
</evidence>
<evidence type="ECO:0000256" key="3">
    <source>
        <dbReference type="ARBA" id="ARBA00002443"/>
    </source>
</evidence>
<evidence type="ECO:0000256" key="10">
    <source>
        <dbReference type="ARBA" id="ARBA00023211"/>
    </source>
</evidence>
<dbReference type="Proteomes" id="UP000244722">
    <property type="component" value="Unassembled WGS sequence"/>
</dbReference>
<dbReference type="SMART" id="SM01011">
    <property type="entry name" value="AMP_N"/>
    <property type="match status" value="1"/>
</dbReference>
<comment type="cofactor">
    <cofactor evidence="2">
        <name>Mn(2+)</name>
        <dbReference type="ChEBI" id="CHEBI:29035"/>
    </cofactor>
</comment>
<keyword evidence="9" id="KW-0482">Metalloprotease</keyword>
<dbReference type="STRING" id="42251.A0A2T6ZYQ2"/>
<evidence type="ECO:0000313" key="13">
    <source>
        <dbReference type="EMBL" id="PUU80590.1"/>
    </source>
</evidence>
<sequence length="455" mass="50563">MASDSTVDKILAGKYPAKNHAENVVKHLREDHPDLTDGVIYLESQKSKLHENSDQEVPFRQRRYFYYLSGCDLPDSYLTYSIRDQKLTLFIPPIDPASVLWSGLPLSNSEALEKYDVDEVLATATTAPPTISDSSLTFVIKSQASYAFSLQNAESLEPAIERAREIKDEYEIALIKKANLISTLAHHACLRAVKSSRNEREIEAIFTKECIANGAPKQAYSGIFGSGRSASTLHYVHNNQPLAGKLNLLLDAGAEYNNYASDITRTFPISGQFTKESREVYDIVLDMQKQCLAASKAGAVWDDIHVLAHKVAIQGLLKIGILKGGSVDEILANRTSTAFLPHGLGHYLGMDTHDCAGNPNYKDPDPMFKYLRKRGLLPAGAVITVEPGIYFCEFIINPYLEDEKHAKYIDKDALNKYWDVGGVRIEDNILITEGGYENLTNVVKEVDDMLQLING</sequence>
<comment type="similarity">
    <text evidence="4">Belongs to the peptidase M24B family.</text>
</comment>
<keyword evidence="6 13" id="KW-0645">Protease</keyword>
<accession>A0A2T6ZYQ2</accession>
<keyword evidence="6 13" id="KW-0031">Aminopeptidase</keyword>
<dbReference type="InterPro" id="IPR029149">
    <property type="entry name" value="Creatin/AminoP/Spt16_N"/>
</dbReference>
<dbReference type="InterPro" id="IPR000994">
    <property type="entry name" value="Pept_M24"/>
</dbReference>
<dbReference type="OrthoDB" id="10261878at2759"/>